<dbReference type="EMBL" id="VSSQ01024772">
    <property type="protein sequence ID" value="MPM72484.1"/>
    <property type="molecule type" value="Genomic_DNA"/>
</dbReference>
<dbReference type="AlphaFoldDB" id="A0A645C9G2"/>
<feature type="transmembrane region" description="Helical" evidence="6">
    <location>
        <begin position="94"/>
        <end position="116"/>
    </location>
</feature>
<comment type="subcellular location">
    <subcellularLocation>
        <location evidence="1">Cell membrane</location>
        <topology evidence="1">Multi-pass membrane protein</topology>
    </subcellularLocation>
</comment>
<keyword evidence="5 6" id="KW-0472">Membrane</keyword>
<dbReference type="InterPro" id="IPR010343">
    <property type="entry name" value="ArAE_1"/>
</dbReference>
<reference evidence="7" key="1">
    <citation type="submission" date="2019-08" db="EMBL/GenBank/DDBJ databases">
        <authorList>
            <person name="Kucharzyk K."/>
            <person name="Murdoch R.W."/>
            <person name="Higgins S."/>
            <person name="Loffler F."/>
        </authorList>
    </citation>
    <scope>NUCLEOTIDE SEQUENCE</scope>
</reference>
<evidence type="ECO:0000256" key="3">
    <source>
        <dbReference type="ARBA" id="ARBA00022692"/>
    </source>
</evidence>
<accession>A0A645C9G2</accession>
<keyword evidence="2" id="KW-1003">Cell membrane</keyword>
<sequence>MSDSNPRRMMPRVGFRNLKTALSTTLCAALYLIIGRNPAFACIGAVFGMGTDMPNSRLHGGNRFFGTIIGGLLGMGLFRLYLLIQPDGAATWKLLPLLAVGMIVLVVISDLFWPGAVQPGGVVLSILLYKSPPDTYISYALNRMVDTGIGVAMSLLVNYLLPRERLEAWAARLRGQDEESLLSRDR</sequence>
<gene>
    <name evidence="7" type="ORF">SDC9_119460</name>
</gene>
<organism evidence="7">
    <name type="scientific">bioreactor metagenome</name>
    <dbReference type="NCBI Taxonomy" id="1076179"/>
    <lineage>
        <taxon>unclassified sequences</taxon>
        <taxon>metagenomes</taxon>
        <taxon>ecological metagenomes</taxon>
    </lineage>
</organism>
<name>A0A645C9G2_9ZZZZ</name>
<evidence type="ECO:0000256" key="6">
    <source>
        <dbReference type="SAM" id="Phobius"/>
    </source>
</evidence>
<evidence type="ECO:0000256" key="2">
    <source>
        <dbReference type="ARBA" id="ARBA00022475"/>
    </source>
</evidence>
<keyword evidence="4 6" id="KW-1133">Transmembrane helix</keyword>
<comment type="caution">
    <text evidence="7">The sequence shown here is derived from an EMBL/GenBank/DDBJ whole genome shotgun (WGS) entry which is preliminary data.</text>
</comment>
<protein>
    <recommendedName>
        <fullName evidence="8">FUSC family protein</fullName>
    </recommendedName>
</protein>
<feature type="transmembrane region" description="Helical" evidence="6">
    <location>
        <begin position="65"/>
        <end position="82"/>
    </location>
</feature>
<keyword evidence="3 6" id="KW-0812">Transmembrane</keyword>
<proteinExistence type="predicted"/>
<evidence type="ECO:0008006" key="8">
    <source>
        <dbReference type="Google" id="ProtNLM"/>
    </source>
</evidence>
<feature type="transmembrane region" description="Helical" evidence="6">
    <location>
        <begin position="136"/>
        <end position="161"/>
    </location>
</feature>
<dbReference type="GO" id="GO:0005886">
    <property type="term" value="C:plasma membrane"/>
    <property type="evidence" value="ECO:0007669"/>
    <property type="project" value="UniProtKB-SubCell"/>
</dbReference>
<evidence type="ECO:0000256" key="1">
    <source>
        <dbReference type="ARBA" id="ARBA00004651"/>
    </source>
</evidence>
<evidence type="ECO:0000313" key="7">
    <source>
        <dbReference type="EMBL" id="MPM72484.1"/>
    </source>
</evidence>
<evidence type="ECO:0000256" key="4">
    <source>
        <dbReference type="ARBA" id="ARBA00022989"/>
    </source>
</evidence>
<dbReference type="Pfam" id="PF06081">
    <property type="entry name" value="ArAE_1"/>
    <property type="match status" value="1"/>
</dbReference>
<evidence type="ECO:0000256" key="5">
    <source>
        <dbReference type="ARBA" id="ARBA00023136"/>
    </source>
</evidence>